<evidence type="ECO:0000313" key="3">
    <source>
        <dbReference type="Proteomes" id="UP000016936"/>
    </source>
</evidence>
<protein>
    <submittedName>
        <fullName evidence="1">Uncharacterized protein</fullName>
    </submittedName>
</protein>
<reference evidence="1 3" key="1">
    <citation type="journal article" date="2012" name="PLoS Pathog.">
        <title>Diverse lifestyles and strategies of plant pathogenesis encoded in the genomes of eighteen Dothideomycetes fungi.</title>
        <authorList>
            <person name="Ohm R.A."/>
            <person name="Feau N."/>
            <person name="Henrissat B."/>
            <person name="Schoch C.L."/>
            <person name="Horwitz B.A."/>
            <person name="Barry K.W."/>
            <person name="Condon B.J."/>
            <person name="Copeland A.C."/>
            <person name="Dhillon B."/>
            <person name="Glaser F."/>
            <person name="Hesse C.N."/>
            <person name="Kosti I."/>
            <person name="LaButti K."/>
            <person name="Lindquist E.A."/>
            <person name="Lucas S."/>
            <person name="Salamov A.A."/>
            <person name="Bradshaw R.E."/>
            <person name="Ciuffetti L."/>
            <person name="Hamelin R.C."/>
            <person name="Kema G.H.J."/>
            <person name="Lawrence C."/>
            <person name="Scott J.A."/>
            <person name="Spatafora J.W."/>
            <person name="Turgeon B.G."/>
            <person name="de Wit P.J.G.M."/>
            <person name="Zhong S."/>
            <person name="Goodwin S.B."/>
            <person name="Grigoriev I.V."/>
        </authorList>
    </citation>
    <scope>NUCLEOTIDE SEQUENCE [LARGE SCALE GENOMIC DNA]</scope>
    <source>
        <strain evidence="1">C5</strain>
        <strain evidence="3">C5 / ATCC 48332 / race O</strain>
    </source>
</reference>
<reference evidence="1" key="2">
    <citation type="submission" date="2012-06" db="EMBL/GenBank/DDBJ databases">
        <title>Comparative genome structure, secondary metabolite and effector coding capacity across Cochliobolus pathogens.</title>
        <authorList>
            <consortium name="US DOE Joint Genome Institute (JGI-PGF)"/>
            <person name="Condon B.J."/>
            <person name="Leng Y."/>
            <person name="Wu D."/>
            <person name="Bushley K.E."/>
            <person name="Ohm R.A."/>
            <person name="Otillar R."/>
            <person name="Martin J."/>
            <person name="Schackwitz W."/>
            <person name="Grimwood J."/>
            <person name="MohdZainudin N."/>
            <person name="Xue C."/>
            <person name="Wang R."/>
            <person name="Dhillon B."/>
            <person name="Tu Z.J."/>
            <person name="Steffenson B.J."/>
            <person name="Salamov A."/>
            <person name="Sun H."/>
            <person name="Lowry S."/>
            <person name="LaButti K."/>
            <person name="Han J."/>
            <person name="Copeland A."/>
            <person name="Lindquist E."/>
            <person name="Lucas S."/>
            <person name="Barry K."/>
            <person name="Schmutz J."/>
            <person name="Baker S."/>
            <person name="Grigoriev I.V."/>
            <person name="Zhong S."/>
            <person name="Turgeon B.G."/>
        </authorList>
    </citation>
    <scope>NUCLEOTIDE SEQUENCE</scope>
    <source>
        <strain evidence="1">C5</strain>
    </source>
</reference>
<dbReference type="Proteomes" id="UP000016936">
    <property type="component" value="Unassembled WGS sequence"/>
</dbReference>
<reference evidence="3" key="3">
    <citation type="journal article" date="2013" name="PLoS Genet.">
        <title>Comparative genome structure, secondary metabolite, and effector coding capacity across Cochliobolus pathogens.</title>
        <authorList>
            <person name="Condon B.J."/>
            <person name="Leng Y."/>
            <person name="Wu D."/>
            <person name="Bushley K.E."/>
            <person name="Ohm R.A."/>
            <person name="Otillar R."/>
            <person name="Martin J."/>
            <person name="Schackwitz W."/>
            <person name="Grimwood J."/>
            <person name="MohdZainudin N."/>
            <person name="Xue C."/>
            <person name="Wang R."/>
            <person name="Manning V.A."/>
            <person name="Dhillon B."/>
            <person name="Tu Z.J."/>
            <person name="Steffenson B.J."/>
            <person name="Salamov A."/>
            <person name="Sun H."/>
            <person name="Lowry S."/>
            <person name="LaButti K."/>
            <person name="Han J."/>
            <person name="Copeland A."/>
            <person name="Lindquist E."/>
            <person name="Barry K."/>
            <person name="Schmutz J."/>
            <person name="Baker S.E."/>
            <person name="Ciuffetti L.M."/>
            <person name="Grigoriev I.V."/>
            <person name="Zhong S."/>
            <person name="Turgeon B.G."/>
        </authorList>
    </citation>
    <scope>NUCLEOTIDE SEQUENCE [LARGE SCALE GENOMIC DNA]</scope>
    <source>
        <strain evidence="3">C5 / ATCC 48332 / race O</strain>
    </source>
</reference>
<dbReference type="EMBL" id="KB445578">
    <property type="protein sequence ID" value="EMD90433.1"/>
    <property type="molecule type" value="Genomic_DNA"/>
</dbReference>
<keyword evidence="3" id="KW-1185">Reference proteome</keyword>
<evidence type="ECO:0000313" key="2">
    <source>
        <dbReference type="EMBL" id="EMD90433.1"/>
    </source>
</evidence>
<dbReference type="AlphaFoldDB" id="M2UBW3"/>
<evidence type="ECO:0000313" key="1">
    <source>
        <dbReference type="EMBL" id="EMD85483.1"/>
    </source>
</evidence>
<name>M2UBW3_COCH5</name>
<gene>
    <name evidence="2" type="ORF">COCHEDRAFT_1022350</name>
    <name evidence="1" type="ORF">COCHEDRAFT_1024426</name>
</gene>
<organism evidence="1 3">
    <name type="scientific">Cochliobolus heterostrophus (strain C5 / ATCC 48332 / race O)</name>
    <name type="common">Southern corn leaf blight fungus</name>
    <name type="synonym">Bipolaris maydis</name>
    <dbReference type="NCBI Taxonomy" id="701091"/>
    <lineage>
        <taxon>Eukaryota</taxon>
        <taxon>Fungi</taxon>
        <taxon>Dikarya</taxon>
        <taxon>Ascomycota</taxon>
        <taxon>Pezizomycotina</taxon>
        <taxon>Dothideomycetes</taxon>
        <taxon>Pleosporomycetidae</taxon>
        <taxon>Pleosporales</taxon>
        <taxon>Pleosporineae</taxon>
        <taxon>Pleosporaceae</taxon>
        <taxon>Bipolaris</taxon>
    </lineage>
</organism>
<proteinExistence type="predicted"/>
<dbReference type="EMBL" id="KB445588">
    <property type="protein sequence ID" value="EMD85483.1"/>
    <property type="molecule type" value="Genomic_DNA"/>
</dbReference>
<accession>M2UBW3</accession>
<sequence>MFSYVHLVEAFTSKSLALQGYPLALYSMSFCFCFTQAQFCHCLEITGYHTYF</sequence>
<dbReference type="HOGENOM" id="CLU_3087074_0_0_1"/>